<dbReference type="EMBL" id="GBXM01072062">
    <property type="protein sequence ID" value="JAH36515.1"/>
    <property type="molecule type" value="Transcribed_RNA"/>
</dbReference>
<proteinExistence type="predicted"/>
<organism evidence="1">
    <name type="scientific">Anguilla anguilla</name>
    <name type="common">European freshwater eel</name>
    <name type="synonym">Muraena anguilla</name>
    <dbReference type="NCBI Taxonomy" id="7936"/>
    <lineage>
        <taxon>Eukaryota</taxon>
        <taxon>Metazoa</taxon>
        <taxon>Chordata</taxon>
        <taxon>Craniata</taxon>
        <taxon>Vertebrata</taxon>
        <taxon>Euteleostomi</taxon>
        <taxon>Actinopterygii</taxon>
        <taxon>Neopterygii</taxon>
        <taxon>Teleostei</taxon>
        <taxon>Anguilliformes</taxon>
        <taxon>Anguillidae</taxon>
        <taxon>Anguilla</taxon>
    </lineage>
</organism>
<sequence>MPLLFFREKKELVSLCISDEAPIMCRIASNFTYSSTVFLWITIVRMNPLGFILNHYRAGTKPSVIFILVSLWLEPA</sequence>
<accession>A0A0E9S773</accession>
<name>A0A0E9S773_ANGAN</name>
<evidence type="ECO:0000313" key="1">
    <source>
        <dbReference type="EMBL" id="JAH36515.1"/>
    </source>
</evidence>
<protein>
    <submittedName>
        <fullName evidence="1">Uncharacterized protein</fullName>
    </submittedName>
</protein>
<dbReference type="AlphaFoldDB" id="A0A0E9S773"/>
<reference evidence="1" key="2">
    <citation type="journal article" date="2015" name="Fish Shellfish Immunol.">
        <title>Early steps in the European eel (Anguilla anguilla)-Vibrio vulnificus interaction in the gills: Role of the RtxA13 toxin.</title>
        <authorList>
            <person name="Callol A."/>
            <person name="Pajuelo D."/>
            <person name="Ebbesson L."/>
            <person name="Teles M."/>
            <person name="MacKenzie S."/>
            <person name="Amaro C."/>
        </authorList>
    </citation>
    <scope>NUCLEOTIDE SEQUENCE</scope>
</reference>
<reference evidence="1" key="1">
    <citation type="submission" date="2014-11" db="EMBL/GenBank/DDBJ databases">
        <authorList>
            <person name="Amaro Gonzalez C."/>
        </authorList>
    </citation>
    <scope>NUCLEOTIDE SEQUENCE</scope>
</reference>